<dbReference type="FunFam" id="1.20.1640.10:FF:000007">
    <property type="entry name" value="Protein patched homolog 1"/>
    <property type="match status" value="1"/>
</dbReference>
<evidence type="ECO:0000256" key="8">
    <source>
        <dbReference type="SAM" id="MobiDB-lite"/>
    </source>
</evidence>
<dbReference type="GeneTree" id="ENSGT00940000159901"/>
<feature type="region of interest" description="Disordered" evidence="8">
    <location>
        <begin position="1241"/>
        <end position="1310"/>
    </location>
</feature>
<feature type="compositionally biased region" description="Polar residues" evidence="8">
    <location>
        <begin position="1248"/>
        <end position="1257"/>
    </location>
</feature>
<feature type="region of interest" description="Disordered" evidence="8">
    <location>
        <begin position="1174"/>
        <end position="1226"/>
    </location>
</feature>
<feature type="transmembrane region" description="Helical" evidence="9">
    <location>
        <begin position="517"/>
        <end position="542"/>
    </location>
</feature>
<feature type="transmembrane region" description="Helical" evidence="9">
    <location>
        <begin position="447"/>
        <end position="468"/>
    </location>
</feature>
<keyword evidence="4 9" id="KW-1133">Transmembrane helix</keyword>
<gene>
    <name evidence="11" type="primary">PTCH2</name>
</gene>
<feature type="transmembrane region" description="Helical" evidence="9">
    <location>
        <begin position="736"/>
        <end position="762"/>
    </location>
</feature>
<feature type="transmembrane region" description="Helical" evidence="9">
    <location>
        <begin position="1107"/>
        <end position="1126"/>
    </location>
</feature>
<dbReference type="Proteomes" id="UP000265100">
    <property type="component" value="Chromosome 18"/>
</dbReference>
<dbReference type="GO" id="GO:0097108">
    <property type="term" value="F:hedgehog family protein binding"/>
    <property type="evidence" value="ECO:0007669"/>
    <property type="project" value="TreeGrafter"/>
</dbReference>
<comment type="subcellular location">
    <subcellularLocation>
        <location evidence="1">Membrane</location>
        <topology evidence="1">Multi-pass membrane protein</topology>
    </subcellularLocation>
</comment>
<dbReference type="PROSITE" id="PS50156">
    <property type="entry name" value="SSD"/>
    <property type="match status" value="1"/>
</dbReference>
<feature type="transmembrane region" description="Helical" evidence="9">
    <location>
        <begin position="1012"/>
        <end position="1033"/>
    </location>
</feature>
<feature type="transmembrane region" description="Helical" evidence="9">
    <location>
        <begin position="1039"/>
        <end position="1061"/>
    </location>
</feature>
<proteinExistence type="inferred from homology"/>
<organism evidence="11 12">
    <name type="scientific">Astatotilapia calliptera</name>
    <name type="common">Eastern happy</name>
    <name type="synonym">Chromis callipterus</name>
    <dbReference type="NCBI Taxonomy" id="8154"/>
    <lineage>
        <taxon>Eukaryota</taxon>
        <taxon>Metazoa</taxon>
        <taxon>Chordata</taxon>
        <taxon>Craniata</taxon>
        <taxon>Vertebrata</taxon>
        <taxon>Euteleostomi</taxon>
        <taxon>Actinopterygii</taxon>
        <taxon>Neopterygii</taxon>
        <taxon>Teleostei</taxon>
        <taxon>Neoteleostei</taxon>
        <taxon>Acanthomorphata</taxon>
        <taxon>Ovalentaria</taxon>
        <taxon>Cichlomorphae</taxon>
        <taxon>Cichliformes</taxon>
        <taxon>Cichlidae</taxon>
        <taxon>African cichlids</taxon>
        <taxon>Pseudocrenilabrinae</taxon>
        <taxon>Haplochromini</taxon>
        <taxon>Astatotilapia</taxon>
    </lineage>
</organism>
<comment type="similarity">
    <text evidence="2">Belongs to the patched family.</text>
</comment>
<feature type="compositionally biased region" description="Polar residues" evidence="8">
    <location>
        <begin position="1204"/>
        <end position="1213"/>
    </location>
</feature>
<dbReference type="Pfam" id="PF12349">
    <property type="entry name" value="Sterol-sensing"/>
    <property type="match status" value="1"/>
</dbReference>
<keyword evidence="6" id="KW-0675">Receptor</keyword>
<feature type="compositionally biased region" description="Pro residues" evidence="8">
    <location>
        <begin position="1180"/>
        <end position="1191"/>
    </location>
</feature>
<keyword evidence="5 9" id="KW-0472">Membrane</keyword>
<reference evidence="11" key="4">
    <citation type="submission" date="2025-09" db="UniProtKB">
        <authorList>
            <consortium name="Ensembl"/>
        </authorList>
    </citation>
    <scope>IDENTIFICATION</scope>
</reference>
<feature type="transmembrane region" description="Helical" evidence="9">
    <location>
        <begin position="1068"/>
        <end position="1087"/>
    </location>
</feature>
<dbReference type="GO" id="GO:0045879">
    <property type="term" value="P:negative regulation of smoothened signaling pathway"/>
    <property type="evidence" value="ECO:0007669"/>
    <property type="project" value="TreeGrafter"/>
</dbReference>
<evidence type="ECO:0000256" key="4">
    <source>
        <dbReference type="ARBA" id="ARBA00022989"/>
    </source>
</evidence>
<sequence>AARNHNTTAMSPSAAVTFGKAVGQKAPLWIRARFQAFLFSLGCYIQRHCGKVLFIGLLVFGALSVGLRVAAIETNIEQLWVEAGSRVSTELRYTREKQGEESVFTSQMLIQTPKEEGTNILTQEALLVHMEAALSASKVQVSLFGKSWDLNKICYKSGVPIIENVMIERLFPCMIITPLDCFWEGAKLQGGSAYLPGMQDIQWMNLDPVKLMEELSQFTSLEGFKEMLDKAQVGHAYMNRPCLDPLDPDCPLSAPNKELGESPDIAGRLQGGCHGFSRKFMHWQEELILGGRVKNSQDALLSAEALQTMFLLMSPKQLYEHFKDDYEIHDINWNEEKATAILESWQRKFVEVVHQSIPANSSQSIHAFSTTTLNDIMKSFSDVSVIRVAGGYLLMLAYACVTMLRWDCAKSQGAVGLAGVLLVALSVAAGLGLCSLLGLSFNAATTQVLPFLALGIGVDDMFLLAHSFTETESNIPFKERTGDCLRRTGTSVALTSINNMIAFFMAALVPIPALRAFSLQAAIVVVFNFAMVLLIFPAILSLDLHRREDKRLDILCCLYSPCSDRVIHLSPQELSDAGEQPHTPTTAHTHQYTAGSTITTSTQITTTVQAFTQCDAAGQHIVTILPPTSQISTSPPSIILCPPSQPQGKLNSMMILTIQQFMILESASPSPTTSVPDPYGSQLFTPTSSSTRDLLAQVEDSRSGKKCVPLPFLHWNLSNFAREKYAPLLLKPKSKAAVVVLFLCLLGLSLYGTTMVHDGLYLTDIVPRDTKEYDFIDAQFKYFSFYNMYLVTMDGFDYARSQRLLIQLHNAFNSVRYVVRDSDNKLPRMWLHYFQDWLRGLQAAFDADWQAGRITADSYRNGTEDGALAYKLLIQTGSKKEPFNYSQLTSRRLVDVEGLIPPEVFYIYLTVWVSNDPLGYAASQANFYPHPREWIHDKYDTTGENLRIPAAEPLEFAQFPFYLNGLRQASDFVEAIESVRTICDEFGRKGVFNYPNGYPFLFWEQYIGLRHWFLLSISVVLACTFLVCAILLLNPWTAGIIVFILAMMTVELFGIMGLIGIKLSAIPVVILIASVGIGVEFTVHIALGFLTAIGNRNKRSAVALEHMFAPVVDGAISTLLGVLMLAGSEFDFIMRYFFAVLAILTVLGMLNGLVLLPVLLSMMGPPAEVTPVDNASCLPSPSPEPPLPPPMTHHGYYTGHPNPRSRQQAFSESSDSEIEPLSESSYIAQSPLGSQVTCWDENKREQQRGSQRLQAQPGQHLPGDRAHFPGRTFQSGPRFQNVRGPQPNRTKGLSYSHSNSTLPTQQGSAGGPVTMVTATASVTVAVHPTLPGAAYQGYMHEGFDTDSESDCFEAAKRTCGDKTNFSSCKRDSLELQDLEATQGQTEYQLDKTQGEQSFQASLSLTVTCDRDLVSPVPKV</sequence>
<feature type="compositionally biased region" description="Polar residues" evidence="8">
    <location>
        <begin position="1287"/>
        <end position="1307"/>
    </location>
</feature>
<evidence type="ECO:0000256" key="1">
    <source>
        <dbReference type="ARBA" id="ARBA00004141"/>
    </source>
</evidence>
<feature type="transmembrane region" description="Helical" evidence="9">
    <location>
        <begin position="385"/>
        <end position="404"/>
    </location>
</feature>
<keyword evidence="12" id="KW-1185">Reference proteome</keyword>
<dbReference type="InterPro" id="IPR004766">
    <property type="entry name" value="TM_rcpt_patched"/>
</dbReference>
<dbReference type="SUPFAM" id="SSF82866">
    <property type="entry name" value="Multidrug efflux transporter AcrB transmembrane domain"/>
    <property type="match status" value="2"/>
</dbReference>
<dbReference type="InterPro" id="IPR000731">
    <property type="entry name" value="SSD"/>
</dbReference>
<feature type="transmembrane region" description="Helical" evidence="9">
    <location>
        <begin position="782"/>
        <end position="799"/>
    </location>
</feature>
<evidence type="ECO:0000256" key="2">
    <source>
        <dbReference type="ARBA" id="ARBA00005585"/>
    </source>
</evidence>
<feature type="transmembrane region" description="Helical" evidence="9">
    <location>
        <begin position="1138"/>
        <end position="1160"/>
    </location>
</feature>
<dbReference type="GO" id="GO:0008158">
    <property type="term" value="F:hedgehog receptor activity"/>
    <property type="evidence" value="ECO:0007669"/>
    <property type="project" value="InterPro"/>
</dbReference>
<keyword evidence="7" id="KW-0325">Glycoprotein</keyword>
<dbReference type="PANTHER" id="PTHR46022:SF3">
    <property type="entry name" value="PROTEIN PATCHED HOMOLOG 2"/>
    <property type="match status" value="1"/>
</dbReference>
<evidence type="ECO:0000259" key="10">
    <source>
        <dbReference type="PROSITE" id="PS50156"/>
    </source>
</evidence>
<evidence type="ECO:0000256" key="9">
    <source>
        <dbReference type="SAM" id="Phobius"/>
    </source>
</evidence>
<evidence type="ECO:0000256" key="3">
    <source>
        <dbReference type="ARBA" id="ARBA00022692"/>
    </source>
</evidence>
<dbReference type="NCBIfam" id="TIGR00918">
    <property type="entry name" value="2A060602"/>
    <property type="match status" value="1"/>
</dbReference>
<evidence type="ECO:0000256" key="5">
    <source>
        <dbReference type="ARBA" id="ARBA00023136"/>
    </source>
</evidence>
<name>A0AAX7W8A9_ASTCA</name>
<dbReference type="PANTHER" id="PTHR46022">
    <property type="entry name" value="PROTEIN PATCHED"/>
    <property type="match status" value="1"/>
</dbReference>
<dbReference type="Ensembl" id="ENSACLT00000094193.1">
    <property type="protein sequence ID" value="ENSACLP00000086091.1"/>
    <property type="gene ID" value="ENSACLG00000026878.2"/>
</dbReference>
<keyword evidence="3 9" id="KW-0812">Transmembrane</keyword>
<dbReference type="InterPro" id="IPR053958">
    <property type="entry name" value="HMGCR/SNAP/NPC1-like_SSD"/>
</dbReference>
<evidence type="ECO:0000256" key="7">
    <source>
        <dbReference type="ARBA" id="ARBA00023180"/>
    </source>
</evidence>
<reference evidence="11" key="3">
    <citation type="submission" date="2025-08" db="UniProtKB">
        <authorList>
            <consortium name="Ensembl"/>
        </authorList>
    </citation>
    <scope>IDENTIFICATION</scope>
</reference>
<feature type="transmembrane region" description="Helical" evidence="9">
    <location>
        <begin position="52"/>
        <end position="71"/>
    </location>
</feature>
<feature type="transmembrane region" description="Helical" evidence="9">
    <location>
        <begin position="489"/>
        <end position="511"/>
    </location>
</feature>
<accession>A0AAX7W8A9</accession>
<evidence type="ECO:0000313" key="12">
    <source>
        <dbReference type="Proteomes" id="UP000265100"/>
    </source>
</evidence>
<dbReference type="GO" id="GO:0005119">
    <property type="term" value="F:smoothened binding"/>
    <property type="evidence" value="ECO:0007669"/>
    <property type="project" value="TreeGrafter"/>
</dbReference>
<dbReference type="Gene3D" id="1.20.1640.10">
    <property type="entry name" value="Multidrug efflux transporter AcrB transmembrane domain"/>
    <property type="match status" value="2"/>
</dbReference>
<reference evidence="12" key="2">
    <citation type="submission" date="2023-03" db="EMBL/GenBank/DDBJ databases">
        <authorList>
            <consortium name="Wellcome Sanger Institute Data Sharing"/>
        </authorList>
    </citation>
    <scope>NUCLEOTIDE SEQUENCE [LARGE SCALE GENOMIC DNA]</scope>
</reference>
<dbReference type="FunFam" id="1.20.1640.10:FF:000003">
    <property type="entry name" value="protein patched homolog 1"/>
    <property type="match status" value="1"/>
</dbReference>
<evidence type="ECO:0000313" key="11">
    <source>
        <dbReference type="Ensembl" id="ENSACLP00000086091.1"/>
    </source>
</evidence>
<evidence type="ECO:0000256" key="6">
    <source>
        <dbReference type="ARBA" id="ARBA00023170"/>
    </source>
</evidence>
<dbReference type="GO" id="GO:0005886">
    <property type="term" value="C:plasma membrane"/>
    <property type="evidence" value="ECO:0007669"/>
    <property type="project" value="TreeGrafter"/>
</dbReference>
<feature type="transmembrane region" description="Helical" evidence="9">
    <location>
        <begin position="416"/>
        <end position="441"/>
    </location>
</feature>
<feature type="domain" description="SSD" evidence="10">
    <location>
        <begin position="384"/>
        <end position="542"/>
    </location>
</feature>
<reference evidence="11 12" key="1">
    <citation type="submission" date="2018-05" db="EMBL/GenBank/DDBJ databases">
        <authorList>
            <person name="Datahose"/>
        </authorList>
    </citation>
    <scope>NUCLEOTIDE SEQUENCE</scope>
</reference>
<protein>
    <recommendedName>
        <fullName evidence="10">SSD domain-containing protein</fullName>
    </recommendedName>
</protein>